<dbReference type="Proteomes" id="UP000326877">
    <property type="component" value="Unassembled WGS sequence"/>
</dbReference>
<dbReference type="AlphaFoldDB" id="A0A5N7CQG9"/>
<dbReference type="Gene3D" id="3.40.390.10">
    <property type="entry name" value="Collagenase (Catalytic Domain)"/>
    <property type="match status" value="1"/>
</dbReference>
<dbReference type="SUPFAM" id="SSF55486">
    <property type="entry name" value="Metalloproteases ('zincins'), catalytic domain"/>
    <property type="match status" value="1"/>
</dbReference>
<dbReference type="InterPro" id="IPR024079">
    <property type="entry name" value="MetalloPept_cat_dom_sf"/>
</dbReference>
<protein>
    <recommendedName>
        <fullName evidence="3">Peptidase metallopeptidase domain-containing protein</fullName>
    </recommendedName>
</protein>
<accession>A0A5N7CQG9</accession>
<gene>
    <name evidence="2" type="ORF">BDV23DRAFT_177528</name>
</gene>
<sequence length="342" mass="39624">MNTITLYTILEVMFALLLLFASLVSAGHPAWEADATTIAPDWITIAPTAEFQTWPNTMIRFCFEDEESAKRLEEYIRAAMQLWYAAGLPEGFKFKEVSKSACDRDPQNHLLVSGSDNDGAFWTSIGHNFEGDDGRPVMVLNFQDNYMEKYKPAMIAHEIGHAWGMEHQHQDPMLWRWPRRGQPDLSLVIFNCQNVEGYNELVKEYESPMMLYAHDGPCRSSTAAHDKDFLAAEILPLETENYYTPHRMWPWDSDVDWKSIMIYESHSFGAKDEHGYAKSTLLRRMGRQVIEEPMVVTQDDVEGLMTLYNPKWGSLRVDLHNENNSPWFEIFKEKLKSCLRKH</sequence>
<feature type="chain" id="PRO_5024898249" description="Peptidase metallopeptidase domain-containing protein" evidence="1">
    <location>
        <begin position="27"/>
        <end position="342"/>
    </location>
</feature>
<evidence type="ECO:0008006" key="3">
    <source>
        <dbReference type="Google" id="ProtNLM"/>
    </source>
</evidence>
<evidence type="ECO:0000256" key="1">
    <source>
        <dbReference type="SAM" id="SignalP"/>
    </source>
</evidence>
<organism evidence="2">
    <name type="scientific">Petromyces alliaceus</name>
    <name type="common">Aspergillus alliaceus</name>
    <dbReference type="NCBI Taxonomy" id="209559"/>
    <lineage>
        <taxon>Eukaryota</taxon>
        <taxon>Fungi</taxon>
        <taxon>Dikarya</taxon>
        <taxon>Ascomycota</taxon>
        <taxon>Pezizomycotina</taxon>
        <taxon>Eurotiomycetes</taxon>
        <taxon>Eurotiomycetidae</taxon>
        <taxon>Eurotiales</taxon>
        <taxon>Aspergillaceae</taxon>
        <taxon>Aspergillus</taxon>
        <taxon>Aspergillus subgen. Circumdati</taxon>
    </lineage>
</organism>
<feature type="signal peptide" evidence="1">
    <location>
        <begin position="1"/>
        <end position="26"/>
    </location>
</feature>
<dbReference type="GO" id="GO:0008237">
    <property type="term" value="F:metallopeptidase activity"/>
    <property type="evidence" value="ECO:0007669"/>
    <property type="project" value="InterPro"/>
</dbReference>
<evidence type="ECO:0000313" key="2">
    <source>
        <dbReference type="EMBL" id="KAE8396532.1"/>
    </source>
</evidence>
<reference evidence="2" key="1">
    <citation type="submission" date="2019-04" db="EMBL/GenBank/DDBJ databases">
        <title>Friends and foes A comparative genomics studyof 23 Aspergillus species from section Flavi.</title>
        <authorList>
            <consortium name="DOE Joint Genome Institute"/>
            <person name="Kjaerbolling I."/>
            <person name="Vesth T."/>
            <person name="Frisvad J.C."/>
            <person name="Nybo J.L."/>
            <person name="Theobald S."/>
            <person name="Kildgaard S."/>
            <person name="Isbrandt T."/>
            <person name="Kuo A."/>
            <person name="Sato A."/>
            <person name="Lyhne E.K."/>
            <person name="Kogle M.E."/>
            <person name="Wiebenga A."/>
            <person name="Kun R.S."/>
            <person name="Lubbers R.J."/>
            <person name="Makela M.R."/>
            <person name="Barry K."/>
            <person name="Chovatia M."/>
            <person name="Clum A."/>
            <person name="Daum C."/>
            <person name="Haridas S."/>
            <person name="He G."/>
            <person name="LaButti K."/>
            <person name="Lipzen A."/>
            <person name="Mondo S."/>
            <person name="Riley R."/>
            <person name="Salamov A."/>
            <person name="Simmons B.A."/>
            <person name="Magnuson J.K."/>
            <person name="Henrissat B."/>
            <person name="Mortensen U.H."/>
            <person name="Larsen T.O."/>
            <person name="Devries R.P."/>
            <person name="Grigoriev I.V."/>
            <person name="Machida M."/>
            <person name="Baker S.E."/>
            <person name="Andersen M.R."/>
        </authorList>
    </citation>
    <scope>NUCLEOTIDE SEQUENCE [LARGE SCALE GENOMIC DNA]</scope>
    <source>
        <strain evidence="2">IBT 14317</strain>
    </source>
</reference>
<keyword evidence="1" id="KW-0732">Signal</keyword>
<name>A0A5N7CQG9_PETAA</name>
<dbReference type="OrthoDB" id="291007at2759"/>
<proteinExistence type="predicted"/>
<dbReference type="EMBL" id="ML735214">
    <property type="protein sequence ID" value="KAE8396532.1"/>
    <property type="molecule type" value="Genomic_DNA"/>
</dbReference>